<feature type="binding site" evidence="4">
    <location>
        <position position="320"/>
    </location>
    <ligand>
        <name>S-adenosyl-L-methionine</name>
        <dbReference type="ChEBI" id="CHEBI:59789"/>
    </ligand>
</feature>
<keyword evidence="2 4" id="KW-0808">Transferase</keyword>
<dbReference type="RefSeq" id="WP_369019001.1">
    <property type="nucleotide sequence ID" value="NZ_CP121689.1"/>
</dbReference>
<dbReference type="InterPro" id="IPR010280">
    <property type="entry name" value="U5_MeTrfase_fam"/>
</dbReference>
<name>A0ABZ2YDD8_9BACT</name>
<gene>
    <name evidence="7" type="primary">rlmD</name>
    <name evidence="7" type="ORF">QBE54_03665</name>
</gene>
<evidence type="ECO:0000259" key="6">
    <source>
        <dbReference type="PROSITE" id="PS50926"/>
    </source>
</evidence>
<dbReference type="GO" id="GO:0032259">
    <property type="term" value="P:methylation"/>
    <property type="evidence" value="ECO:0007669"/>
    <property type="project" value="UniProtKB-KW"/>
</dbReference>
<feature type="active site" description="Nucleophile" evidence="4">
    <location>
        <position position="414"/>
    </location>
</feature>
<organism evidence="7 8">
    <name type="scientific">Thermatribacter velox</name>
    <dbReference type="NCBI Taxonomy" id="3039681"/>
    <lineage>
        <taxon>Bacteria</taxon>
        <taxon>Pseudomonadati</taxon>
        <taxon>Atribacterota</taxon>
        <taxon>Atribacteria</taxon>
        <taxon>Atribacterales</taxon>
        <taxon>Thermatribacteraceae</taxon>
        <taxon>Thermatribacter</taxon>
    </lineage>
</organism>
<feature type="binding site" evidence="4">
    <location>
        <position position="341"/>
    </location>
    <ligand>
        <name>S-adenosyl-L-methionine</name>
        <dbReference type="ChEBI" id="CHEBI:59789"/>
    </ligand>
</feature>
<dbReference type="Gene3D" id="2.40.50.1070">
    <property type="match status" value="1"/>
</dbReference>
<comment type="similarity">
    <text evidence="4">Belongs to the class I-like SAM-binding methyltransferase superfamily. RNA M5U methyltransferase family.</text>
</comment>
<dbReference type="Pfam" id="PF01938">
    <property type="entry name" value="TRAM"/>
    <property type="match status" value="1"/>
</dbReference>
<evidence type="ECO:0000256" key="5">
    <source>
        <dbReference type="PROSITE-ProRule" id="PRU10015"/>
    </source>
</evidence>
<dbReference type="CDD" id="cd02440">
    <property type="entry name" value="AdoMet_MTases"/>
    <property type="match status" value="1"/>
</dbReference>
<dbReference type="InterPro" id="IPR029063">
    <property type="entry name" value="SAM-dependent_MTases_sf"/>
</dbReference>
<dbReference type="Gene3D" id="2.40.50.140">
    <property type="entry name" value="Nucleic acid-binding proteins"/>
    <property type="match status" value="1"/>
</dbReference>
<dbReference type="PANTHER" id="PTHR11061:SF30">
    <property type="entry name" value="TRNA (URACIL(54)-C(5))-METHYLTRANSFERASE"/>
    <property type="match status" value="1"/>
</dbReference>
<dbReference type="PROSITE" id="PS51687">
    <property type="entry name" value="SAM_MT_RNA_M5U"/>
    <property type="match status" value="1"/>
</dbReference>
<dbReference type="NCBIfam" id="TIGR00479">
    <property type="entry name" value="rumA"/>
    <property type="match status" value="1"/>
</dbReference>
<reference evidence="7 8" key="1">
    <citation type="submission" date="2023-03" db="EMBL/GenBank/DDBJ databases">
        <title>Novel Species.</title>
        <authorList>
            <person name="Ma S."/>
        </authorList>
    </citation>
    <scope>NUCLEOTIDE SEQUENCE [LARGE SCALE GENOMIC DNA]</scope>
    <source>
        <strain evidence="7 8">B11</strain>
    </source>
</reference>
<dbReference type="PANTHER" id="PTHR11061">
    <property type="entry name" value="RNA M5U METHYLTRANSFERASE"/>
    <property type="match status" value="1"/>
</dbReference>
<dbReference type="InterPro" id="IPR030390">
    <property type="entry name" value="MeTrfase_TrmA_AS"/>
</dbReference>
<protein>
    <submittedName>
        <fullName evidence="7">23S rRNA (Uracil(1939)-C(5))-methyltransferase RlmD</fullName>
        <ecNumber evidence="7">2.1.1.190</ecNumber>
    </submittedName>
</protein>
<keyword evidence="1 4" id="KW-0489">Methyltransferase</keyword>
<dbReference type="PROSITE" id="PS01230">
    <property type="entry name" value="TRMA_1"/>
    <property type="match status" value="1"/>
</dbReference>
<evidence type="ECO:0000313" key="7">
    <source>
        <dbReference type="EMBL" id="WZL76837.1"/>
    </source>
</evidence>
<proteinExistence type="inferred from homology"/>
<evidence type="ECO:0000313" key="8">
    <source>
        <dbReference type="Proteomes" id="UP001461341"/>
    </source>
</evidence>
<evidence type="ECO:0000256" key="2">
    <source>
        <dbReference type="ARBA" id="ARBA00022679"/>
    </source>
</evidence>
<keyword evidence="8" id="KW-1185">Reference proteome</keyword>
<dbReference type="Pfam" id="PF05958">
    <property type="entry name" value="tRNA_U5-meth_tr"/>
    <property type="match status" value="1"/>
</dbReference>
<sequence length="457" mass="51252">MKPAKGEIFEGKVVDFALPESQGVLKRDGFVVFVGGVIPGDVCRVKIVKVKNNFALGELVELIEPAEGRVEPVCPHFEEGCGGCSLQFLSYPQQLAFKEKSAFDALQRVGKISREEIDYEGFFPSPKVFGYRNKMEFNFGPSQEGKLALGLHPKKRYWEVLDLKVCYLMDHEKTAQLLDFFRDFAVRNQLSGYDPVKKEGFLRNLLIRRSESEAEFIVGLASREGAIPKTEELIRELKSLVPSVQGLVHIINNAPASALIFEKKQLLFGRDFFYERIGSIRYKVSIESFFQVNSPGCYLLYEKVKEYAQLDRRQKVLDLYCGSGGIGLYLADSASSVLGVEENPKAVEDAKHNAWLNGLDNFICVSGRVEKMLSSLSSQKFDCVVLDPPRAGLDKKAVKKVVALGVPLIVYVSCNIGTFARDVLFFREGGYQLKKICFIDLFPHTPHFETVALLLKA</sequence>
<evidence type="ECO:0000256" key="3">
    <source>
        <dbReference type="ARBA" id="ARBA00022691"/>
    </source>
</evidence>
<keyword evidence="3 4" id="KW-0949">S-adenosyl-L-methionine</keyword>
<dbReference type="GO" id="GO:0008168">
    <property type="term" value="F:methyltransferase activity"/>
    <property type="evidence" value="ECO:0007669"/>
    <property type="project" value="UniProtKB-KW"/>
</dbReference>
<evidence type="ECO:0000256" key="4">
    <source>
        <dbReference type="PROSITE-ProRule" id="PRU01024"/>
    </source>
</evidence>
<dbReference type="EMBL" id="CP121689">
    <property type="protein sequence ID" value="WZL76837.1"/>
    <property type="molecule type" value="Genomic_DNA"/>
</dbReference>
<accession>A0ABZ2YDD8</accession>
<feature type="binding site" evidence="4">
    <location>
        <position position="387"/>
    </location>
    <ligand>
        <name>S-adenosyl-L-methionine</name>
        <dbReference type="ChEBI" id="CHEBI:59789"/>
    </ligand>
</feature>
<dbReference type="InterPro" id="IPR002792">
    <property type="entry name" value="TRAM_dom"/>
</dbReference>
<dbReference type="Gene3D" id="3.40.50.150">
    <property type="entry name" value="Vaccinia Virus protein VP39"/>
    <property type="match status" value="1"/>
</dbReference>
<feature type="binding site" evidence="4">
    <location>
        <position position="291"/>
    </location>
    <ligand>
        <name>S-adenosyl-L-methionine</name>
        <dbReference type="ChEBI" id="CHEBI:59789"/>
    </ligand>
</feature>
<dbReference type="PROSITE" id="PS50926">
    <property type="entry name" value="TRAM"/>
    <property type="match status" value="1"/>
</dbReference>
<dbReference type="EC" id="2.1.1.190" evidence="7"/>
<evidence type="ECO:0000256" key="1">
    <source>
        <dbReference type="ARBA" id="ARBA00022603"/>
    </source>
</evidence>
<dbReference type="SUPFAM" id="SSF50249">
    <property type="entry name" value="Nucleic acid-binding proteins"/>
    <property type="match status" value="1"/>
</dbReference>
<feature type="active site" evidence="5">
    <location>
        <position position="414"/>
    </location>
</feature>
<dbReference type="PROSITE" id="PS01231">
    <property type="entry name" value="TRMA_2"/>
    <property type="match status" value="1"/>
</dbReference>
<dbReference type="InterPro" id="IPR012340">
    <property type="entry name" value="NA-bd_OB-fold"/>
</dbReference>
<feature type="domain" description="TRAM" evidence="6">
    <location>
        <begin position="2"/>
        <end position="61"/>
    </location>
</feature>
<dbReference type="Proteomes" id="UP001461341">
    <property type="component" value="Chromosome"/>
</dbReference>
<dbReference type="SUPFAM" id="SSF53335">
    <property type="entry name" value="S-adenosyl-L-methionine-dependent methyltransferases"/>
    <property type="match status" value="1"/>
</dbReference>
<dbReference type="InterPro" id="IPR030391">
    <property type="entry name" value="MeTrfase_TrmA_CS"/>
</dbReference>